<comment type="caution">
    <text evidence="3">The sequence shown here is derived from an EMBL/GenBank/DDBJ whole genome shotgun (WGS) entry which is preliminary data.</text>
</comment>
<organism evidence="3 4">
    <name type="scientific">Curtobacterium citreum</name>
    <dbReference type="NCBI Taxonomy" id="2036"/>
    <lineage>
        <taxon>Bacteria</taxon>
        <taxon>Bacillati</taxon>
        <taxon>Actinomycetota</taxon>
        <taxon>Actinomycetes</taxon>
        <taxon>Micrococcales</taxon>
        <taxon>Microbacteriaceae</taxon>
        <taxon>Curtobacterium</taxon>
    </lineage>
</organism>
<gene>
    <name evidence="3" type="ORF">HP467_08765</name>
</gene>
<dbReference type="Gene3D" id="1.20.1060.20">
    <property type="match status" value="1"/>
</dbReference>
<feature type="domain" description="SMC hinge" evidence="2">
    <location>
        <begin position="100"/>
        <end position="209"/>
    </location>
</feature>
<dbReference type="GO" id="GO:0005694">
    <property type="term" value="C:chromosome"/>
    <property type="evidence" value="ECO:0007669"/>
    <property type="project" value="InterPro"/>
</dbReference>
<proteinExistence type="predicted"/>
<evidence type="ECO:0000313" key="3">
    <source>
        <dbReference type="EMBL" id="NUU28199.1"/>
    </source>
</evidence>
<dbReference type="EMBL" id="JABMCG010000100">
    <property type="protein sequence ID" value="NUU28199.1"/>
    <property type="molecule type" value="Genomic_DNA"/>
</dbReference>
<dbReference type="InterPro" id="IPR036277">
    <property type="entry name" value="SMC_hinge_sf"/>
</dbReference>
<dbReference type="AlphaFoldDB" id="A0A850DU25"/>
<dbReference type="InterPro" id="IPR010935">
    <property type="entry name" value="SMC_hinge"/>
</dbReference>
<dbReference type="SMART" id="SM00968">
    <property type="entry name" value="SMC_hinge"/>
    <property type="match status" value="1"/>
</dbReference>
<sequence length="268" mass="27507">DRERRARALAEAEDRAERAAAALAEVGVDPAEGVDESALTTAHETARHDLEAAQTERDAQRDRLHALERERDALDARVAALGMSIDVRDGSQAVIDAARDGVLGRLADALTVTAGFEAPVAAALDGLADAVLTADRAAALDTVAHARAADLGRVDVVVADAVDDGPGLPTTLPAGVRPALDLVQGPPALTALLRTTLVAVDDTVDLEAVLTAAPHATVVTGSGDLVRAVRVTGGGERAVSRIELVAERDAARARRDAVATDAEDAATS</sequence>
<evidence type="ECO:0000256" key="1">
    <source>
        <dbReference type="SAM" id="Coils"/>
    </source>
</evidence>
<feature type="non-terminal residue" evidence="3">
    <location>
        <position position="268"/>
    </location>
</feature>
<reference evidence="3 4" key="1">
    <citation type="submission" date="2020-05" db="EMBL/GenBank/DDBJ databases">
        <title>Genome Sequencing of Type Strains.</title>
        <authorList>
            <person name="Lemaire J.F."/>
            <person name="Inderbitzin P."/>
            <person name="Gregorio O.A."/>
            <person name="Collins S.B."/>
            <person name="Wespe N."/>
            <person name="Knight-Connoni V."/>
        </authorList>
    </citation>
    <scope>NUCLEOTIDE SEQUENCE [LARGE SCALE GENOMIC DNA]</scope>
    <source>
        <strain evidence="3 4">DSM 20512</strain>
    </source>
</reference>
<dbReference type="GO" id="GO:0051276">
    <property type="term" value="P:chromosome organization"/>
    <property type="evidence" value="ECO:0007669"/>
    <property type="project" value="InterPro"/>
</dbReference>
<dbReference type="GO" id="GO:0005524">
    <property type="term" value="F:ATP binding"/>
    <property type="evidence" value="ECO:0007669"/>
    <property type="project" value="InterPro"/>
</dbReference>
<dbReference type="SUPFAM" id="SSF75553">
    <property type="entry name" value="Smc hinge domain"/>
    <property type="match status" value="1"/>
</dbReference>
<protein>
    <submittedName>
        <fullName evidence="3">Chromosome segregation protein SMC</fullName>
    </submittedName>
</protein>
<keyword evidence="1" id="KW-0175">Coiled coil</keyword>
<name>A0A850DU25_9MICO</name>
<accession>A0A850DU25</accession>
<feature type="coiled-coil region" evidence="1">
    <location>
        <begin position="9"/>
        <end position="77"/>
    </location>
</feature>
<dbReference type="Pfam" id="PF06470">
    <property type="entry name" value="SMC_hinge"/>
    <property type="match status" value="1"/>
</dbReference>
<feature type="non-terminal residue" evidence="3">
    <location>
        <position position="1"/>
    </location>
</feature>
<dbReference type="Gene3D" id="3.30.70.1620">
    <property type="match status" value="1"/>
</dbReference>
<dbReference type="Proteomes" id="UP000539146">
    <property type="component" value="Unassembled WGS sequence"/>
</dbReference>
<evidence type="ECO:0000259" key="2">
    <source>
        <dbReference type="SMART" id="SM00968"/>
    </source>
</evidence>
<evidence type="ECO:0000313" key="4">
    <source>
        <dbReference type="Proteomes" id="UP000539146"/>
    </source>
</evidence>